<dbReference type="Gene3D" id="3.90.780.10">
    <property type="entry name" value="5'-Nucleotidase, C-terminal domain"/>
    <property type="match status" value="1"/>
</dbReference>
<dbReference type="PROSITE" id="PS51257">
    <property type="entry name" value="PROKAR_LIPOPROTEIN"/>
    <property type="match status" value="1"/>
</dbReference>
<dbReference type="GO" id="GO:0009166">
    <property type="term" value="P:nucleotide catabolic process"/>
    <property type="evidence" value="ECO:0007669"/>
    <property type="project" value="InterPro"/>
</dbReference>
<accession>A0A2T3W6C1</accession>
<dbReference type="AlphaFoldDB" id="A0A2T3W6C1"/>
<dbReference type="SUPFAM" id="SSF55816">
    <property type="entry name" value="5'-nucleotidase (syn. UDP-sugar hydrolase), C-terminal domain"/>
    <property type="match status" value="1"/>
</dbReference>
<dbReference type="GO" id="GO:0008768">
    <property type="term" value="F:UDP-sugar diphosphatase activity"/>
    <property type="evidence" value="ECO:0007669"/>
    <property type="project" value="TreeGrafter"/>
</dbReference>
<evidence type="ECO:0000256" key="1">
    <source>
        <dbReference type="ARBA" id="ARBA00022729"/>
    </source>
</evidence>
<dbReference type="InterPro" id="IPR036907">
    <property type="entry name" value="5'-Nucleotdase_C_sf"/>
</dbReference>
<dbReference type="Gene3D" id="3.60.21.10">
    <property type="match status" value="1"/>
</dbReference>
<keyword evidence="6" id="KW-1185">Reference proteome</keyword>
<dbReference type="InterPro" id="IPR008334">
    <property type="entry name" value="5'-Nucleotdase_C"/>
</dbReference>
<comment type="similarity">
    <text evidence="2">Belongs to the 5'-nucleotidase family.</text>
</comment>
<dbReference type="GO" id="GO:0000166">
    <property type="term" value="F:nucleotide binding"/>
    <property type="evidence" value="ECO:0007669"/>
    <property type="project" value="UniProtKB-KW"/>
</dbReference>
<feature type="chain" id="PRO_5015376515" evidence="2">
    <location>
        <begin position="18"/>
        <end position="584"/>
    </location>
</feature>
<dbReference type="Proteomes" id="UP000240317">
    <property type="component" value="Unassembled WGS sequence"/>
</dbReference>
<evidence type="ECO:0000313" key="6">
    <source>
        <dbReference type="Proteomes" id="UP000240317"/>
    </source>
</evidence>
<evidence type="ECO:0000313" key="5">
    <source>
        <dbReference type="EMBL" id="PTA67303.1"/>
    </source>
</evidence>
<feature type="domain" description="5'-Nucleotidase C-terminal" evidence="4">
    <location>
        <begin position="391"/>
        <end position="544"/>
    </location>
</feature>
<dbReference type="RefSeq" id="WP_107138649.1">
    <property type="nucleotide sequence ID" value="NZ_PYSV01000013.1"/>
</dbReference>
<keyword evidence="2" id="KW-0547">Nucleotide-binding</keyword>
<dbReference type="PANTHER" id="PTHR11575">
    <property type="entry name" value="5'-NUCLEOTIDASE-RELATED"/>
    <property type="match status" value="1"/>
</dbReference>
<dbReference type="PANTHER" id="PTHR11575:SF24">
    <property type="entry name" value="5'-NUCLEOTIDASE"/>
    <property type="match status" value="1"/>
</dbReference>
<dbReference type="Pfam" id="PF00149">
    <property type="entry name" value="Metallophos"/>
    <property type="match status" value="1"/>
</dbReference>
<dbReference type="EMBL" id="PYSV01000013">
    <property type="protein sequence ID" value="PTA67303.1"/>
    <property type="molecule type" value="Genomic_DNA"/>
</dbReference>
<dbReference type="Pfam" id="PF02872">
    <property type="entry name" value="5_nucleotid_C"/>
    <property type="match status" value="1"/>
</dbReference>
<feature type="signal peptide" evidence="2">
    <location>
        <begin position="1"/>
        <end position="17"/>
    </location>
</feature>
<name>A0A2T3W6C1_9DEIO</name>
<comment type="caution">
    <text evidence="5">The sequence shown here is derived from an EMBL/GenBank/DDBJ whole genome shotgun (WGS) entry which is preliminary data.</text>
</comment>
<dbReference type="InterPro" id="IPR029052">
    <property type="entry name" value="Metallo-depent_PP-like"/>
</dbReference>
<sequence>MKKTPLLLLTVALGLSACTPPNTTLPADPVNVTVLGLNDFHGYLEPSGFRPAGATADIRAGGVEAIAAELSDARKANPNTIFVGGGDLIGASPISSGLLRDEPAVYALNAMGMRVSALGNHEFDQGLAELLRMQNGGCASNDTAKACKFDPNYRGASFQWIAANVAYNAASGKTGSPFKSYVIEQVGGARIAFVGAVTAETPGIVSPEGVKDLTFSDPAAAVNRVLPEIKAQNPDAIIMLIHEGGEIAAGSTDNYATVGCKSLKTDSPIYKIATAVDPAVSAIITGHSHKGYNCLVPDPTGKDRIVIQGEQYGHLLQRLDLTVDKANHKVMTVKAANLVVDYDARAKAGQLDFGMTQLVTTAKARVEAISSVEIARLGSPQIRRGYTAAGAQDRTIESALGDVVADALLDAGKPQGAQIGLMNPGGIRSDLPDSTKIKPGNAVNFGDVFAVHPFGNTTTVLSLTGQQIDEVLEQQFSGANATAVKLLQVSEGFSYKYSQSAPAGSKINIADITLNGTPISATAKYRVVTNNFLAGGGDNFAAFKSATDVVQLPGLADTDVLSNYLKAKGPSLTNTVKGRIVVLP</sequence>
<organism evidence="5 6">
    <name type="scientific">Deinococcus arcticus</name>
    <dbReference type="NCBI Taxonomy" id="2136176"/>
    <lineage>
        <taxon>Bacteria</taxon>
        <taxon>Thermotogati</taxon>
        <taxon>Deinococcota</taxon>
        <taxon>Deinococci</taxon>
        <taxon>Deinococcales</taxon>
        <taxon>Deinococcaceae</taxon>
        <taxon>Deinococcus</taxon>
    </lineage>
</organism>
<dbReference type="OrthoDB" id="9801679at2"/>
<dbReference type="GO" id="GO:0008253">
    <property type="term" value="F:5'-nucleotidase activity"/>
    <property type="evidence" value="ECO:0007669"/>
    <property type="project" value="TreeGrafter"/>
</dbReference>
<keyword evidence="1 2" id="KW-0732">Signal</keyword>
<evidence type="ECO:0000256" key="2">
    <source>
        <dbReference type="RuleBase" id="RU362119"/>
    </source>
</evidence>
<dbReference type="GO" id="GO:0030288">
    <property type="term" value="C:outer membrane-bounded periplasmic space"/>
    <property type="evidence" value="ECO:0007669"/>
    <property type="project" value="TreeGrafter"/>
</dbReference>
<dbReference type="InterPro" id="IPR004843">
    <property type="entry name" value="Calcineurin-like_PHP"/>
</dbReference>
<evidence type="ECO:0000259" key="4">
    <source>
        <dbReference type="Pfam" id="PF02872"/>
    </source>
</evidence>
<evidence type="ECO:0000259" key="3">
    <source>
        <dbReference type="Pfam" id="PF00149"/>
    </source>
</evidence>
<dbReference type="SUPFAM" id="SSF56300">
    <property type="entry name" value="Metallo-dependent phosphatases"/>
    <property type="match status" value="1"/>
</dbReference>
<dbReference type="PRINTS" id="PR01607">
    <property type="entry name" value="APYRASEFAMLY"/>
</dbReference>
<keyword evidence="2" id="KW-0378">Hydrolase</keyword>
<proteinExistence type="inferred from homology"/>
<gene>
    <name evidence="5" type="ORF">C8263_13455</name>
</gene>
<protein>
    <submittedName>
        <fullName evidence="5">Bifunctional metallophosphatase/5'-nucleotidase</fullName>
    </submittedName>
</protein>
<dbReference type="InterPro" id="IPR006179">
    <property type="entry name" value="5_nucleotidase/apyrase"/>
</dbReference>
<feature type="domain" description="Calcineurin-like phosphoesterase" evidence="3">
    <location>
        <begin position="33"/>
        <end position="290"/>
    </location>
</feature>
<reference evidence="5 6" key="1">
    <citation type="submission" date="2018-03" db="EMBL/GenBank/DDBJ databases">
        <title>Draft genome of Deinococcus sp. OD32.</title>
        <authorList>
            <person name="Wang X.-P."/>
            <person name="Du Z.-J."/>
        </authorList>
    </citation>
    <scope>NUCLEOTIDE SEQUENCE [LARGE SCALE GENOMIC DNA]</scope>
    <source>
        <strain evidence="5 6">OD32</strain>
    </source>
</reference>